<dbReference type="AlphaFoldDB" id="A0AAE1QVK1"/>
<keyword evidence="3" id="KW-1185">Reference proteome</keyword>
<dbReference type="EMBL" id="JAVYJV010000023">
    <property type="protein sequence ID" value="KAK4338957.1"/>
    <property type="molecule type" value="Genomic_DNA"/>
</dbReference>
<name>A0AAE1QVK1_9SOLA</name>
<evidence type="ECO:0000256" key="1">
    <source>
        <dbReference type="SAM" id="Coils"/>
    </source>
</evidence>
<proteinExistence type="predicted"/>
<dbReference type="Proteomes" id="UP001291623">
    <property type="component" value="Unassembled WGS sequence"/>
</dbReference>
<reference evidence="2" key="1">
    <citation type="submission" date="2023-12" db="EMBL/GenBank/DDBJ databases">
        <title>Genome assembly of Anisodus tanguticus.</title>
        <authorList>
            <person name="Wang Y.-J."/>
        </authorList>
    </citation>
    <scope>NUCLEOTIDE SEQUENCE</scope>
    <source>
        <strain evidence="2">KB-2021</strain>
        <tissue evidence="2">Leaf</tissue>
    </source>
</reference>
<comment type="caution">
    <text evidence="2">The sequence shown here is derived from an EMBL/GenBank/DDBJ whole genome shotgun (WGS) entry which is preliminary data.</text>
</comment>
<feature type="coiled-coil region" evidence="1">
    <location>
        <begin position="95"/>
        <end position="122"/>
    </location>
</feature>
<evidence type="ECO:0000313" key="3">
    <source>
        <dbReference type="Proteomes" id="UP001291623"/>
    </source>
</evidence>
<protein>
    <submittedName>
        <fullName evidence="2">Uncharacterized protein</fullName>
    </submittedName>
</protein>
<organism evidence="2 3">
    <name type="scientific">Anisodus tanguticus</name>
    <dbReference type="NCBI Taxonomy" id="243964"/>
    <lineage>
        <taxon>Eukaryota</taxon>
        <taxon>Viridiplantae</taxon>
        <taxon>Streptophyta</taxon>
        <taxon>Embryophyta</taxon>
        <taxon>Tracheophyta</taxon>
        <taxon>Spermatophyta</taxon>
        <taxon>Magnoliopsida</taxon>
        <taxon>eudicotyledons</taxon>
        <taxon>Gunneridae</taxon>
        <taxon>Pentapetalae</taxon>
        <taxon>asterids</taxon>
        <taxon>lamiids</taxon>
        <taxon>Solanales</taxon>
        <taxon>Solanaceae</taxon>
        <taxon>Solanoideae</taxon>
        <taxon>Hyoscyameae</taxon>
        <taxon>Anisodus</taxon>
    </lineage>
</organism>
<evidence type="ECO:0000313" key="2">
    <source>
        <dbReference type="EMBL" id="KAK4338957.1"/>
    </source>
</evidence>
<sequence>MLKEGNNIVKTVERTLAQLNLPQERYCKSNNPFMQEHGDVLNTGYALISYRDALQSKIYSTTNSYHSSSFMMVMQTMMINSSTIEERLASLTKPVEGLTKNVQEQNAKLSKLTNKMKSMAERESSQTRIKLPEI</sequence>
<gene>
    <name evidence="2" type="ORF">RND71_040419</name>
</gene>
<accession>A0AAE1QVK1</accession>
<keyword evidence="1" id="KW-0175">Coiled coil</keyword>